<gene>
    <name evidence="2" type="ORF">COT42_07325</name>
</gene>
<sequence>MKIQKQQNSAAKSDPDQIALLYLRNKQRGYVFLTLAIAFLVSLPYFFDIHILTSDPLLMITALIGYGLPPVIAFTLFYFFKADRAYIDEVLPACVIIWGINLLLLAYWWHIFGAHD</sequence>
<organism evidence="2 3">
    <name type="scientific">Candidatus Saganbacteria bacterium CG08_land_8_20_14_0_20_45_16</name>
    <dbReference type="NCBI Taxonomy" id="2014293"/>
    <lineage>
        <taxon>Bacteria</taxon>
        <taxon>Bacillati</taxon>
        <taxon>Saganbacteria</taxon>
    </lineage>
</organism>
<proteinExistence type="predicted"/>
<evidence type="ECO:0000256" key="1">
    <source>
        <dbReference type="SAM" id="Phobius"/>
    </source>
</evidence>
<protein>
    <submittedName>
        <fullName evidence="2">Uncharacterized protein</fullName>
    </submittedName>
</protein>
<feature type="transmembrane region" description="Helical" evidence="1">
    <location>
        <begin position="57"/>
        <end position="78"/>
    </location>
</feature>
<name>A0A2H0XUP0_UNCSA</name>
<evidence type="ECO:0000313" key="2">
    <source>
        <dbReference type="EMBL" id="PIS28674.1"/>
    </source>
</evidence>
<keyword evidence="1" id="KW-0472">Membrane</keyword>
<accession>A0A2H0XUP0</accession>
<reference evidence="2 3" key="1">
    <citation type="submission" date="2017-09" db="EMBL/GenBank/DDBJ databases">
        <title>Depth-based differentiation of microbial function through sediment-hosted aquifers and enrichment of novel symbionts in the deep terrestrial subsurface.</title>
        <authorList>
            <person name="Probst A.J."/>
            <person name="Ladd B."/>
            <person name="Jarett J.K."/>
            <person name="Geller-Mcgrath D.E."/>
            <person name="Sieber C.M."/>
            <person name="Emerson J.B."/>
            <person name="Anantharaman K."/>
            <person name="Thomas B.C."/>
            <person name="Malmstrom R."/>
            <person name="Stieglmeier M."/>
            <person name="Klingl A."/>
            <person name="Woyke T."/>
            <person name="Ryan C.M."/>
            <person name="Banfield J.F."/>
        </authorList>
    </citation>
    <scope>NUCLEOTIDE SEQUENCE [LARGE SCALE GENOMIC DNA]</scope>
    <source>
        <strain evidence="2">CG08_land_8_20_14_0_20_45_16</strain>
    </source>
</reference>
<dbReference type="EMBL" id="PEYM01000122">
    <property type="protein sequence ID" value="PIS28674.1"/>
    <property type="molecule type" value="Genomic_DNA"/>
</dbReference>
<keyword evidence="1" id="KW-0812">Transmembrane</keyword>
<dbReference type="AlphaFoldDB" id="A0A2H0XUP0"/>
<comment type="caution">
    <text evidence="2">The sequence shown here is derived from an EMBL/GenBank/DDBJ whole genome shotgun (WGS) entry which is preliminary data.</text>
</comment>
<evidence type="ECO:0000313" key="3">
    <source>
        <dbReference type="Proteomes" id="UP000231343"/>
    </source>
</evidence>
<feature type="transmembrane region" description="Helical" evidence="1">
    <location>
        <begin position="90"/>
        <end position="109"/>
    </location>
</feature>
<dbReference type="Proteomes" id="UP000231343">
    <property type="component" value="Unassembled WGS sequence"/>
</dbReference>
<keyword evidence="1" id="KW-1133">Transmembrane helix</keyword>
<feature type="transmembrane region" description="Helical" evidence="1">
    <location>
        <begin position="30"/>
        <end position="51"/>
    </location>
</feature>